<feature type="transmembrane region" description="Helical" evidence="7">
    <location>
        <begin position="619"/>
        <end position="640"/>
    </location>
</feature>
<feature type="transmembrane region" description="Helical" evidence="7">
    <location>
        <begin position="454"/>
        <end position="475"/>
    </location>
</feature>
<evidence type="ECO:0000256" key="4">
    <source>
        <dbReference type="ARBA" id="ARBA00023136"/>
    </source>
</evidence>
<evidence type="ECO:0000256" key="1">
    <source>
        <dbReference type="ARBA" id="ARBA00004141"/>
    </source>
</evidence>
<protein>
    <recommendedName>
        <fullName evidence="10">SSD domain-containing protein</fullName>
    </recommendedName>
</protein>
<feature type="transmembrane region" description="Helical" evidence="7">
    <location>
        <begin position="487"/>
        <end position="507"/>
    </location>
</feature>
<organism evidence="8 9">
    <name type="scientific">Monosiga brevicollis</name>
    <name type="common">Choanoflagellate</name>
    <dbReference type="NCBI Taxonomy" id="81824"/>
    <lineage>
        <taxon>Eukaryota</taxon>
        <taxon>Choanoflagellata</taxon>
        <taxon>Craspedida</taxon>
        <taxon>Salpingoecidae</taxon>
        <taxon>Monosiga</taxon>
    </lineage>
</organism>
<evidence type="ECO:0008006" key="10">
    <source>
        <dbReference type="Google" id="ProtNLM"/>
    </source>
</evidence>
<reference evidence="8 9" key="1">
    <citation type="journal article" date="2008" name="Nature">
        <title>The genome of the choanoflagellate Monosiga brevicollis and the origin of metazoans.</title>
        <authorList>
            <consortium name="JGI Sequencing"/>
            <person name="King N."/>
            <person name="Westbrook M.J."/>
            <person name="Young S.L."/>
            <person name="Kuo A."/>
            <person name="Abedin M."/>
            <person name="Chapman J."/>
            <person name="Fairclough S."/>
            <person name="Hellsten U."/>
            <person name="Isogai Y."/>
            <person name="Letunic I."/>
            <person name="Marr M."/>
            <person name="Pincus D."/>
            <person name="Putnam N."/>
            <person name="Rokas A."/>
            <person name="Wright K.J."/>
            <person name="Zuzow R."/>
            <person name="Dirks W."/>
            <person name="Good M."/>
            <person name="Goodstein D."/>
            <person name="Lemons D."/>
            <person name="Li W."/>
            <person name="Lyons J.B."/>
            <person name="Morris A."/>
            <person name="Nichols S."/>
            <person name="Richter D.J."/>
            <person name="Salamov A."/>
            <person name="Bork P."/>
            <person name="Lim W.A."/>
            <person name="Manning G."/>
            <person name="Miller W.T."/>
            <person name="McGinnis W."/>
            <person name="Shapiro H."/>
            <person name="Tjian R."/>
            <person name="Grigoriev I.V."/>
            <person name="Rokhsar D."/>
        </authorList>
    </citation>
    <scope>NUCLEOTIDE SEQUENCE [LARGE SCALE GENOMIC DNA]</scope>
    <source>
        <strain evidence="9">MX1 / ATCC 50154</strain>
    </source>
</reference>
<dbReference type="GO" id="GO:0007224">
    <property type="term" value="P:smoothened signaling pathway"/>
    <property type="evidence" value="ECO:0000318"/>
    <property type="project" value="GO_Central"/>
</dbReference>
<keyword evidence="9" id="KW-1185">Reference proteome</keyword>
<dbReference type="EMBL" id="CH991550">
    <property type="protein sequence ID" value="EDQ89653.1"/>
    <property type="molecule type" value="Genomic_DNA"/>
</dbReference>
<feature type="transmembrane region" description="Helical" evidence="7">
    <location>
        <begin position="923"/>
        <end position="942"/>
    </location>
</feature>
<gene>
    <name evidence="8" type="ORF">MONBRDRAFT_8010</name>
</gene>
<sequence>MRGPPAPNSNNNSGVMDPLVGPAGRLPPGVGAGPRRVVFNMDLQSEPQPLPNRPATSETSSKPVEGKDAPDTTRISAYPRFLAAKPRLGYGQFRLQSPPSPSYRPVLSSHDAVPSYSINGVLHMLMLIRTMSPVRAGLAVFGHVVGILVILGVILDTHSDIFPESGRRSRWNYQVRGAPEHIYSAYDTSKSLANHDFSFLETKVPEQPRGSVPTGEFEVILKSDTNCLSAENLRHQQALEYYLLNHSEYRTSFCRRSQSDGACDAARGVLRLFDGTYAYLNVTQNGRNVYEVDENFLNIDEVLSITYEANGASDLTALQNAGQPYLRDILDYAVGAETLLLKPRNHVLLDYVGGVAQSTVCRFAVLLGGPLPGYRSASDRPEEQRTQMGQWLRASFDDYLNDKQMGDMTVLYANDALTAEVLKADYDDVLEWQFLPLVLVFGICLVGTRSLFMAFNAVVSTVGATAWAIFLYRYVCDFHLFGVPQLMALPLAALLTTTSTLIAAAAVRRLLSRDLELELCLRAIANAVVQHCLVIGAATMLSFFFLTTSPLLEVQAFCLLCGWLAFTTTISAVLFLPLACCTWVVLFHARKPPAGEAQLMPCLSKAYFRRCVGHAGLRWFFLAALTVLVVVFLIVAIGTIEFDRKQPKLLRQTTPLQEFREQAQNFVTTNTTAETMLVFGVRLHDRKCHATDTTCEESLDFETSWDLNFDTLQAAVQAVCVSLANVDETTERALRLGRSDQIDTATNSGALLIDCPTTALAELLAEHGMSFPLETSDAINLQTLYPNVTPEESLPNSYYRFFEYGLLTALVQNATFADGAHFARFSHLVHGEADSTAQVVEGVLNSSGLYGDRVQALRVRVGLDINYEDVDVANGKAALRAWDEWTASLQAQLPTAATTLFHAGGDDRTWQWLYIKDTIETEMIRNFIVAGVVFTVVFGLLLGNWALALIGLIVTAMVVILVIGTFGFADWTLDLNSVVGCTVMVPLCLDLLSRFLFVYDKSAADSRVGRLETALSGAAEPLLFSAYRNPCLDISPYVSAASSRHQLILASILCVGALLPMRATGCIGGMVFFTFVYMMEDYFVYTFGTMMIALCGFTAVFGLIFLPSYLDVFGPQYEEGTIKKLRRSRDSINSAGSNLLTVQTGPSGSSMTESVETVVE</sequence>
<evidence type="ECO:0000256" key="6">
    <source>
        <dbReference type="SAM" id="MobiDB-lite"/>
    </source>
</evidence>
<dbReference type="GeneID" id="5891003"/>
<dbReference type="KEGG" id="mbr:MONBRDRAFT_8010"/>
<evidence type="ECO:0000256" key="2">
    <source>
        <dbReference type="ARBA" id="ARBA00022692"/>
    </source>
</evidence>
<name>A9UYS1_MONBE</name>
<feature type="transmembrane region" description="Helical" evidence="7">
    <location>
        <begin position="519"/>
        <end position="543"/>
    </location>
</feature>
<dbReference type="InterPro" id="IPR052081">
    <property type="entry name" value="Dispatched_Hh_regulator"/>
</dbReference>
<feature type="transmembrane region" description="Helical" evidence="7">
    <location>
        <begin position="1047"/>
        <end position="1076"/>
    </location>
</feature>
<keyword evidence="4 7" id="KW-0472">Membrane</keyword>
<evidence type="ECO:0000313" key="9">
    <source>
        <dbReference type="Proteomes" id="UP000001357"/>
    </source>
</evidence>
<dbReference type="PANTHER" id="PTHR45951:SF3">
    <property type="entry name" value="PROTEIN DISPATCHED"/>
    <property type="match status" value="1"/>
</dbReference>
<evidence type="ECO:0000256" key="3">
    <source>
        <dbReference type="ARBA" id="ARBA00022989"/>
    </source>
</evidence>
<evidence type="ECO:0000313" key="8">
    <source>
        <dbReference type="EMBL" id="EDQ89653.1"/>
    </source>
</evidence>
<dbReference type="AlphaFoldDB" id="A9UYS1"/>
<keyword evidence="3 7" id="KW-1133">Transmembrane helix</keyword>
<feature type="transmembrane region" description="Helical" evidence="7">
    <location>
        <begin position="429"/>
        <end position="447"/>
    </location>
</feature>
<dbReference type="eggNOG" id="KOG3664">
    <property type="taxonomic scope" value="Eukaryota"/>
</dbReference>
<dbReference type="GO" id="GO:0016020">
    <property type="term" value="C:membrane"/>
    <property type="evidence" value="ECO:0000318"/>
    <property type="project" value="GO_Central"/>
</dbReference>
<comment type="subcellular location">
    <subcellularLocation>
        <location evidence="1">Membrane</location>
        <topology evidence="1">Multi-pass membrane protein</topology>
    </subcellularLocation>
</comment>
<evidence type="ECO:0000256" key="5">
    <source>
        <dbReference type="ARBA" id="ARBA00023180"/>
    </source>
</evidence>
<feature type="transmembrane region" description="Helical" evidence="7">
    <location>
        <begin position="134"/>
        <end position="155"/>
    </location>
</feature>
<feature type="transmembrane region" description="Helical" evidence="7">
    <location>
        <begin position="1082"/>
        <end position="1106"/>
    </location>
</feature>
<proteinExistence type="predicted"/>
<feature type="region of interest" description="Disordered" evidence="6">
    <location>
        <begin position="1"/>
        <end position="72"/>
    </location>
</feature>
<keyword evidence="5" id="KW-0325">Glycoprotein</keyword>
<feature type="transmembrane region" description="Helical" evidence="7">
    <location>
        <begin position="949"/>
        <end position="969"/>
    </location>
</feature>
<feature type="transmembrane region" description="Helical" evidence="7">
    <location>
        <begin position="975"/>
        <end position="997"/>
    </location>
</feature>
<dbReference type="SUPFAM" id="SSF82866">
    <property type="entry name" value="Multidrug efflux transporter AcrB transmembrane domain"/>
    <property type="match status" value="2"/>
</dbReference>
<feature type="transmembrane region" description="Helical" evidence="7">
    <location>
        <begin position="563"/>
        <end position="586"/>
    </location>
</feature>
<accession>A9UYS1</accession>
<dbReference type="PANTHER" id="PTHR45951">
    <property type="entry name" value="PROTEIN DISPATCHED-RELATED"/>
    <property type="match status" value="1"/>
</dbReference>
<evidence type="ECO:0000256" key="7">
    <source>
        <dbReference type="SAM" id="Phobius"/>
    </source>
</evidence>
<dbReference type="Gene3D" id="1.20.1640.10">
    <property type="entry name" value="Multidrug efflux transporter AcrB transmembrane domain"/>
    <property type="match status" value="1"/>
</dbReference>
<dbReference type="RefSeq" id="XP_001745682.1">
    <property type="nucleotide sequence ID" value="XM_001745630.1"/>
</dbReference>
<keyword evidence="2 7" id="KW-0812">Transmembrane</keyword>
<dbReference type="InParanoid" id="A9UYS1"/>
<dbReference type="Proteomes" id="UP000001357">
    <property type="component" value="Unassembled WGS sequence"/>
</dbReference>